<evidence type="ECO:0000256" key="5">
    <source>
        <dbReference type="SAM" id="MobiDB-lite"/>
    </source>
</evidence>
<dbReference type="RefSeq" id="WP_246356007.1">
    <property type="nucleotide sequence ID" value="NZ_CADIKH010000024.1"/>
</dbReference>
<gene>
    <name evidence="7" type="primary">btuD_17</name>
    <name evidence="7" type="ORF">LMG29542_04840</name>
</gene>
<dbReference type="PROSITE" id="PS50893">
    <property type="entry name" value="ABC_TRANSPORTER_2"/>
    <property type="match status" value="1"/>
</dbReference>
<evidence type="ECO:0000256" key="1">
    <source>
        <dbReference type="ARBA" id="ARBA00022475"/>
    </source>
</evidence>
<dbReference type="PANTHER" id="PTHR43038:SF3">
    <property type="entry name" value="ABC TRANSPORTER G FAMILY MEMBER 20 ISOFORM X1"/>
    <property type="match status" value="1"/>
</dbReference>
<dbReference type="GO" id="GO:0005524">
    <property type="term" value="F:ATP binding"/>
    <property type="evidence" value="ECO:0007669"/>
    <property type="project" value="UniProtKB-KW"/>
</dbReference>
<sequence length="330" mass="36562">MTTRNTSRGGKPQDTPDGSPESPLAIDVHHLNKHFGDRHVVNDVSLQVSRGEIFGFLGPNGSGKTTSIRLMCGLLTPDSGSGTCLGYDIVRDSVQIKRNVGYMTQRFSYWEDMTIRENLDFVARIYQMRDRKEKVERALENLGLQTRAGQMTGALSGGWKQRLALAACMLHEPKLLLLDEPTAGVDPTARRDFWEELHRLAAQGISVLVSTHYMDEAERCHKLAYIAYGKLLAQGTAQQVIDSQALATWSIHGNRLTDLSEQLRKTPGVDQTVVFGSALHASGHDHAALEQAIREVTSGLPVRTEPIETGLEDVFIYMMSRSTDNYGKPL</sequence>
<dbReference type="GO" id="GO:0016887">
    <property type="term" value="F:ATP hydrolysis activity"/>
    <property type="evidence" value="ECO:0007669"/>
    <property type="project" value="InterPro"/>
</dbReference>
<dbReference type="EMBL" id="CADIKH010000024">
    <property type="protein sequence ID" value="CAB3764307.1"/>
    <property type="molecule type" value="Genomic_DNA"/>
</dbReference>
<dbReference type="SMART" id="SM00382">
    <property type="entry name" value="AAA"/>
    <property type="match status" value="1"/>
</dbReference>
<dbReference type="PANTHER" id="PTHR43038">
    <property type="entry name" value="ATP-BINDING CASSETTE, SUB-FAMILY H, MEMBER 1"/>
    <property type="match status" value="1"/>
</dbReference>
<dbReference type="AlphaFoldDB" id="A0A6J5EEY8"/>
<evidence type="ECO:0000256" key="2">
    <source>
        <dbReference type="ARBA" id="ARBA00022519"/>
    </source>
</evidence>
<dbReference type="InterPro" id="IPR003593">
    <property type="entry name" value="AAA+_ATPase"/>
</dbReference>
<evidence type="ECO:0000313" key="8">
    <source>
        <dbReference type="Proteomes" id="UP000494363"/>
    </source>
</evidence>
<keyword evidence="3" id="KW-0547">Nucleotide-binding</keyword>
<evidence type="ECO:0000256" key="4">
    <source>
        <dbReference type="ARBA" id="ARBA00022840"/>
    </source>
</evidence>
<reference evidence="7 8" key="1">
    <citation type="submission" date="2020-04" db="EMBL/GenBank/DDBJ databases">
        <authorList>
            <person name="De Canck E."/>
        </authorList>
    </citation>
    <scope>NUCLEOTIDE SEQUENCE [LARGE SCALE GENOMIC DNA]</scope>
    <source>
        <strain evidence="7 8">LMG 29542</strain>
    </source>
</reference>
<accession>A0A6J5EEY8</accession>
<dbReference type="PROSITE" id="PS00211">
    <property type="entry name" value="ABC_TRANSPORTER_1"/>
    <property type="match status" value="1"/>
</dbReference>
<protein>
    <submittedName>
        <fullName evidence="7">Vitamin B12 import ATP-binding protein BtuD</fullName>
    </submittedName>
</protein>
<keyword evidence="2" id="KW-0472">Membrane</keyword>
<proteinExistence type="predicted"/>
<keyword evidence="2" id="KW-0997">Cell inner membrane</keyword>
<dbReference type="Pfam" id="PF00005">
    <property type="entry name" value="ABC_tran"/>
    <property type="match status" value="1"/>
</dbReference>
<feature type="domain" description="ABC transporter" evidence="6">
    <location>
        <begin position="26"/>
        <end position="253"/>
    </location>
</feature>
<keyword evidence="4 7" id="KW-0067">ATP-binding</keyword>
<dbReference type="InterPro" id="IPR003439">
    <property type="entry name" value="ABC_transporter-like_ATP-bd"/>
</dbReference>
<dbReference type="InterPro" id="IPR017871">
    <property type="entry name" value="ABC_transporter-like_CS"/>
</dbReference>
<keyword evidence="1" id="KW-1003">Cell membrane</keyword>
<evidence type="ECO:0000259" key="6">
    <source>
        <dbReference type="PROSITE" id="PS50893"/>
    </source>
</evidence>
<organism evidence="7 8">
    <name type="scientific">Paraburkholderia humisilvae</name>
    <dbReference type="NCBI Taxonomy" id="627669"/>
    <lineage>
        <taxon>Bacteria</taxon>
        <taxon>Pseudomonadati</taxon>
        <taxon>Pseudomonadota</taxon>
        <taxon>Betaproteobacteria</taxon>
        <taxon>Burkholderiales</taxon>
        <taxon>Burkholderiaceae</taxon>
        <taxon>Paraburkholderia</taxon>
    </lineage>
</organism>
<feature type="region of interest" description="Disordered" evidence="5">
    <location>
        <begin position="1"/>
        <end position="23"/>
    </location>
</feature>
<keyword evidence="8" id="KW-1185">Reference proteome</keyword>
<dbReference type="Gene3D" id="3.40.50.300">
    <property type="entry name" value="P-loop containing nucleotide triphosphate hydrolases"/>
    <property type="match status" value="1"/>
</dbReference>
<evidence type="ECO:0000313" key="7">
    <source>
        <dbReference type="EMBL" id="CAB3764307.1"/>
    </source>
</evidence>
<dbReference type="InterPro" id="IPR027417">
    <property type="entry name" value="P-loop_NTPase"/>
</dbReference>
<evidence type="ECO:0000256" key="3">
    <source>
        <dbReference type="ARBA" id="ARBA00022741"/>
    </source>
</evidence>
<dbReference type="SUPFAM" id="SSF52540">
    <property type="entry name" value="P-loop containing nucleoside triphosphate hydrolases"/>
    <property type="match status" value="1"/>
</dbReference>
<name>A0A6J5EEY8_9BURK</name>
<dbReference type="CDD" id="cd03230">
    <property type="entry name" value="ABC_DR_subfamily_A"/>
    <property type="match status" value="1"/>
</dbReference>
<dbReference type="Proteomes" id="UP000494363">
    <property type="component" value="Unassembled WGS sequence"/>
</dbReference>